<evidence type="ECO:0000259" key="3">
    <source>
        <dbReference type="Pfam" id="PF06580"/>
    </source>
</evidence>
<feature type="coiled-coil region" evidence="1">
    <location>
        <begin position="200"/>
        <end position="227"/>
    </location>
</feature>
<keyword evidence="4" id="KW-0808">Transferase</keyword>
<keyword evidence="2" id="KW-1133">Transmembrane helix</keyword>
<name>A0A1G6S274_9BACT</name>
<proteinExistence type="predicted"/>
<dbReference type="PANTHER" id="PTHR34220">
    <property type="entry name" value="SENSOR HISTIDINE KINASE YPDA"/>
    <property type="match status" value="1"/>
</dbReference>
<accession>A0A1G6S274</accession>
<keyword evidence="2" id="KW-0812">Transmembrane</keyword>
<evidence type="ECO:0000256" key="2">
    <source>
        <dbReference type="SAM" id="Phobius"/>
    </source>
</evidence>
<reference evidence="5" key="1">
    <citation type="submission" date="2016-10" db="EMBL/GenBank/DDBJ databases">
        <authorList>
            <person name="Varghese N."/>
            <person name="Submissions S."/>
        </authorList>
    </citation>
    <scope>NUCLEOTIDE SEQUENCE [LARGE SCALE GENOMIC DNA]</scope>
    <source>
        <strain evidence="5">DSM 23095</strain>
    </source>
</reference>
<dbReference type="Proteomes" id="UP000199060">
    <property type="component" value="Unassembled WGS sequence"/>
</dbReference>
<dbReference type="InterPro" id="IPR036890">
    <property type="entry name" value="HATPase_C_sf"/>
</dbReference>
<dbReference type="InterPro" id="IPR050640">
    <property type="entry name" value="Bact_2-comp_sensor_kinase"/>
</dbReference>
<feature type="transmembrane region" description="Helical" evidence="2">
    <location>
        <begin position="40"/>
        <end position="58"/>
    </location>
</feature>
<evidence type="ECO:0000256" key="1">
    <source>
        <dbReference type="SAM" id="Coils"/>
    </source>
</evidence>
<dbReference type="GO" id="GO:0016020">
    <property type="term" value="C:membrane"/>
    <property type="evidence" value="ECO:0007669"/>
    <property type="project" value="InterPro"/>
</dbReference>
<dbReference type="STRING" id="686796.SAMN04488104_101515"/>
<organism evidence="4 5">
    <name type="scientific">Algoriphagus faecimaris</name>
    <dbReference type="NCBI Taxonomy" id="686796"/>
    <lineage>
        <taxon>Bacteria</taxon>
        <taxon>Pseudomonadati</taxon>
        <taxon>Bacteroidota</taxon>
        <taxon>Cytophagia</taxon>
        <taxon>Cytophagales</taxon>
        <taxon>Cyclobacteriaceae</taxon>
        <taxon>Algoriphagus</taxon>
    </lineage>
</organism>
<keyword evidence="5" id="KW-1185">Reference proteome</keyword>
<dbReference type="Gene3D" id="3.30.565.10">
    <property type="entry name" value="Histidine kinase-like ATPase, C-terminal domain"/>
    <property type="match status" value="1"/>
</dbReference>
<evidence type="ECO:0000313" key="4">
    <source>
        <dbReference type="EMBL" id="SDD10764.1"/>
    </source>
</evidence>
<keyword evidence="4" id="KW-0418">Kinase</keyword>
<sequence>MFGHRYKLLFPGLLGLYSFFNILILDGDRLYQASLPENQLFILIIFLSYAIWMINWGIEAWMLKKFHKIHPLIIQFLVSAVAMVFLAIVSVSMSDLFFGGIFGYSKQNFLLTFGFLSRLNLFLNCLNSIYFFSKKLNEKELETEKLKLLGTEAKLESINAQLNPHFFFNNLSALSVLIHQNVNQADQYLQKLSQIYRYVLNNKINELVSLEEELAFLQNYLDLLQIRFQDSLSFSMSIEKNAYQRMIPPAVLQLLVENVVKHNFFTTKKPLEIKIIASEKTITVRNLVQPKEVVDTSTGIGLQNISDRYKFLNQSIQIIDQEGVFEVVLPLIDAHEDIVSRR</sequence>
<feature type="transmembrane region" description="Helical" evidence="2">
    <location>
        <begin position="7"/>
        <end position="25"/>
    </location>
</feature>
<feature type="transmembrane region" description="Helical" evidence="2">
    <location>
        <begin position="109"/>
        <end position="132"/>
    </location>
</feature>
<dbReference type="InterPro" id="IPR010559">
    <property type="entry name" value="Sig_transdc_His_kin_internal"/>
</dbReference>
<feature type="domain" description="Signal transduction histidine kinase internal region" evidence="3">
    <location>
        <begin position="153"/>
        <end position="232"/>
    </location>
</feature>
<dbReference type="AlphaFoldDB" id="A0A1G6S274"/>
<dbReference type="OrthoDB" id="927174at2"/>
<feature type="transmembrane region" description="Helical" evidence="2">
    <location>
        <begin position="70"/>
        <end position="89"/>
    </location>
</feature>
<dbReference type="GO" id="GO:0000155">
    <property type="term" value="F:phosphorelay sensor kinase activity"/>
    <property type="evidence" value="ECO:0007669"/>
    <property type="project" value="InterPro"/>
</dbReference>
<protein>
    <submittedName>
        <fullName evidence="4">Histidine kinase</fullName>
    </submittedName>
</protein>
<keyword evidence="2" id="KW-0472">Membrane</keyword>
<gene>
    <name evidence="4" type="ORF">SAMN04488104_101515</name>
</gene>
<dbReference type="RefSeq" id="WP_087939103.1">
    <property type="nucleotide sequence ID" value="NZ_FNAC01000015.1"/>
</dbReference>
<evidence type="ECO:0000313" key="5">
    <source>
        <dbReference type="Proteomes" id="UP000199060"/>
    </source>
</evidence>
<dbReference type="Pfam" id="PF06580">
    <property type="entry name" value="His_kinase"/>
    <property type="match status" value="1"/>
</dbReference>
<dbReference type="PANTHER" id="PTHR34220:SF7">
    <property type="entry name" value="SENSOR HISTIDINE KINASE YPDA"/>
    <property type="match status" value="1"/>
</dbReference>
<dbReference type="EMBL" id="FNAC01000015">
    <property type="protein sequence ID" value="SDD10764.1"/>
    <property type="molecule type" value="Genomic_DNA"/>
</dbReference>
<keyword evidence="1" id="KW-0175">Coiled coil</keyword>